<evidence type="ECO:0000313" key="1">
    <source>
        <dbReference type="Proteomes" id="UP000095287"/>
    </source>
</evidence>
<keyword evidence="1" id="KW-1185">Reference proteome</keyword>
<organism evidence="1 2">
    <name type="scientific">Steinernema glaseri</name>
    <dbReference type="NCBI Taxonomy" id="37863"/>
    <lineage>
        <taxon>Eukaryota</taxon>
        <taxon>Metazoa</taxon>
        <taxon>Ecdysozoa</taxon>
        <taxon>Nematoda</taxon>
        <taxon>Chromadorea</taxon>
        <taxon>Rhabditida</taxon>
        <taxon>Tylenchina</taxon>
        <taxon>Panagrolaimomorpha</taxon>
        <taxon>Strongyloidoidea</taxon>
        <taxon>Steinernematidae</taxon>
        <taxon>Steinernema</taxon>
    </lineage>
</organism>
<dbReference type="Proteomes" id="UP000095287">
    <property type="component" value="Unplaced"/>
</dbReference>
<protein>
    <submittedName>
        <fullName evidence="2">Uncharacterized protein</fullName>
    </submittedName>
</protein>
<proteinExistence type="predicted"/>
<dbReference type="AlphaFoldDB" id="A0A1I7ZLA1"/>
<dbReference type="WBParaSite" id="L893_g27427.t1">
    <property type="protein sequence ID" value="L893_g27427.t1"/>
    <property type="gene ID" value="L893_g27427"/>
</dbReference>
<name>A0A1I7ZLA1_9BILA</name>
<accession>A0A1I7ZLA1</accession>
<evidence type="ECO:0000313" key="2">
    <source>
        <dbReference type="WBParaSite" id="L893_g27427.t1"/>
    </source>
</evidence>
<reference evidence="2" key="1">
    <citation type="submission" date="2016-11" db="UniProtKB">
        <authorList>
            <consortium name="WormBaseParasite"/>
        </authorList>
    </citation>
    <scope>IDENTIFICATION</scope>
</reference>
<sequence length="67" mass="7092">MILCGPTATVTVRDSRNTATDDQRSDAHMAHVSANVPERHTDSAAGIASSTPIRNSFFSLLTGTTMT</sequence>